<evidence type="ECO:0000313" key="1">
    <source>
        <dbReference type="EMBL" id="KHT62090.1"/>
    </source>
</evidence>
<gene>
    <name evidence="1" type="ORF">RJ45_19435</name>
</gene>
<dbReference type="AlphaFoldDB" id="A0A0B9GAZ5"/>
<dbReference type="RefSeq" id="WP_039466112.1">
    <property type="nucleotide sequence ID" value="NZ_JWLZ01000185.1"/>
</dbReference>
<proteinExistence type="predicted"/>
<dbReference type="EMBL" id="JWLZ01000185">
    <property type="protein sequence ID" value="KHT62090.1"/>
    <property type="molecule type" value="Genomic_DNA"/>
</dbReference>
<comment type="caution">
    <text evidence="1">The sequence shown here is derived from an EMBL/GenBank/DDBJ whole genome shotgun (WGS) entry which is preliminary data.</text>
</comment>
<accession>A0A0B9GAZ5</accession>
<name>A0A0B9GAZ5_9GAMM</name>
<reference evidence="1 2" key="1">
    <citation type="submission" date="2014-12" db="EMBL/GenBank/DDBJ databases">
        <title>Genome sequencing of Photobacterium gaetbulicola AD005a.</title>
        <authorList>
            <person name="Adrian T.G.S."/>
            <person name="Chan K.G."/>
        </authorList>
    </citation>
    <scope>NUCLEOTIDE SEQUENCE [LARGE SCALE GENOMIC DNA]</scope>
    <source>
        <strain evidence="1 2">AD005a</strain>
    </source>
</reference>
<organism evidence="1 2">
    <name type="scientific">Photobacterium gaetbulicola</name>
    <dbReference type="NCBI Taxonomy" id="1295392"/>
    <lineage>
        <taxon>Bacteria</taxon>
        <taxon>Pseudomonadati</taxon>
        <taxon>Pseudomonadota</taxon>
        <taxon>Gammaproteobacteria</taxon>
        <taxon>Vibrionales</taxon>
        <taxon>Vibrionaceae</taxon>
        <taxon>Photobacterium</taxon>
    </lineage>
</organism>
<sequence length="75" mass="8564">MLTNEEVHYCSKCAMETKHIVFLVRDEPEQSKFKDFLKGFIKSAAVGAFEATMDDFSRHSICEKCGKKTINDNLT</sequence>
<evidence type="ECO:0000313" key="2">
    <source>
        <dbReference type="Proteomes" id="UP000031278"/>
    </source>
</evidence>
<dbReference type="Proteomes" id="UP000031278">
    <property type="component" value="Unassembled WGS sequence"/>
</dbReference>
<protein>
    <recommendedName>
        <fullName evidence="3">Pullulanase</fullName>
    </recommendedName>
</protein>
<evidence type="ECO:0008006" key="3">
    <source>
        <dbReference type="Google" id="ProtNLM"/>
    </source>
</evidence>